<dbReference type="Gene3D" id="3.40.50.1820">
    <property type="entry name" value="alpha/beta hydrolase"/>
    <property type="match status" value="1"/>
</dbReference>
<sequence>MENCRLFFTKGWGKPENIKRLFEFRKIVCNRETSFKLVQPDYPVNITKEENSSDHTLLEGHFVSPFVHHLPGILPQEAELAHFQVVLPKEWRDPNFKPMCIHMAGTGDHFFWRRRTLMAKPLLKEAGIGAIILENPFYGTRKPKEQLRSSLLNVSDIFVMGGCLMLEALVLLHWCERLGLGPLGLTGMSMGGHMASISATNWPKPVVLVPCLSWSTASTVFTKGVMSAAIDWSMLEAQYMGNEQYRQDLRKMLTMEKDKKMETIFTPNMISVACEQDAFRAGQHFAQSFPSTMSRISRMDAQEDSDSDHDQQPQQQTMVATGTGTGGVVPSMLAGFHLSKKRLSASGNAEKRQKAQDEVLQFMRGIMDECTHLKNFSVPVDTELIIAIAALEDAYVPRDNCTHLQDIWPGASIRFLKGGHVSSFVLYLNTFRKAVIEGFELYKQRYPNVIRLNPEQQ</sequence>
<accession>A0A8S1DCK3</accession>
<protein>
    <recommendedName>
        <fullName evidence="4">Protein ABHD18</fullName>
    </recommendedName>
</protein>
<dbReference type="Proteomes" id="UP000494165">
    <property type="component" value="Unassembled WGS sequence"/>
</dbReference>
<evidence type="ECO:0000313" key="2">
    <source>
        <dbReference type="EMBL" id="CAB3379189.1"/>
    </source>
</evidence>
<dbReference type="Pfam" id="PF09752">
    <property type="entry name" value="ABHD18"/>
    <property type="match status" value="1"/>
</dbReference>
<dbReference type="InterPro" id="IPR019149">
    <property type="entry name" value="ABHD18"/>
</dbReference>
<reference evidence="2 3" key="1">
    <citation type="submission" date="2020-04" db="EMBL/GenBank/DDBJ databases">
        <authorList>
            <person name="Alioto T."/>
            <person name="Alioto T."/>
            <person name="Gomez Garrido J."/>
        </authorList>
    </citation>
    <scope>NUCLEOTIDE SEQUENCE [LARGE SCALE GENOMIC DNA]</scope>
</reference>
<evidence type="ECO:0008006" key="4">
    <source>
        <dbReference type="Google" id="ProtNLM"/>
    </source>
</evidence>
<keyword evidence="3" id="KW-1185">Reference proteome</keyword>
<dbReference type="PANTHER" id="PTHR13617:SF14">
    <property type="entry name" value="PROTEIN ABHD18"/>
    <property type="match status" value="1"/>
</dbReference>
<gene>
    <name evidence="2" type="ORF">CLODIP_2_CD05457</name>
</gene>
<evidence type="ECO:0000313" key="3">
    <source>
        <dbReference type="Proteomes" id="UP000494165"/>
    </source>
</evidence>
<dbReference type="PANTHER" id="PTHR13617">
    <property type="entry name" value="PROTEIN ABHD18"/>
    <property type="match status" value="1"/>
</dbReference>
<feature type="region of interest" description="Disordered" evidence="1">
    <location>
        <begin position="292"/>
        <end position="315"/>
    </location>
</feature>
<organism evidence="2 3">
    <name type="scientific">Cloeon dipterum</name>
    <dbReference type="NCBI Taxonomy" id="197152"/>
    <lineage>
        <taxon>Eukaryota</taxon>
        <taxon>Metazoa</taxon>
        <taxon>Ecdysozoa</taxon>
        <taxon>Arthropoda</taxon>
        <taxon>Hexapoda</taxon>
        <taxon>Insecta</taxon>
        <taxon>Pterygota</taxon>
        <taxon>Palaeoptera</taxon>
        <taxon>Ephemeroptera</taxon>
        <taxon>Pisciforma</taxon>
        <taxon>Baetidae</taxon>
        <taxon>Cloeon</taxon>
    </lineage>
</organism>
<comment type="caution">
    <text evidence="2">The sequence shown here is derived from an EMBL/GenBank/DDBJ whole genome shotgun (WGS) entry which is preliminary data.</text>
</comment>
<proteinExistence type="predicted"/>
<dbReference type="EMBL" id="CADEPI010000180">
    <property type="protein sequence ID" value="CAB3379189.1"/>
    <property type="molecule type" value="Genomic_DNA"/>
</dbReference>
<dbReference type="OrthoDB" id="9987145at2759"/>
<dbReference type="AlphaFoldDB" id="A0A8S1DCK3"/>
<dbReference type="SUPFAM" id="SSF53474">
    <property type="entry name" value="alpha/beta-Hydrolases"/>
    <property type="match status" value="1"/>
</dbReference>
<name>A0A8S1DCK3_9INSE</name>
<dbReference type="InterPro" id="IPR029058">
    <property type="entry name" value="AB_hydrolase_fold"/>
</dbReference>
<evidence type="ECO:0000256" key="1">
    <source>
        <dbReference type="SAM" id="MobiDB-lite"/>
    </source>
</evidence>